<name>A0A7J7K2Z8_BUGNE</name>
<dbReference type="InterPro" id="IPR000742">
    <property type="entry name" value="EGF"/>
</dbReference>
<feature type="domain" description="EGF-like" evidence="3">
    <location>
        <begin position="84"/>
        <end position="95"/>
    </location>
</feature>
<feature type="compositionally biased region" description="Polar residues" evidence="1">
    <location>
        <begin position="29"/>
        <end position="45"/>
    </location>
</feature>
<accession>A0A7J7K2Z8</accession>
<organism evidence="4 5">
    <name type="scientific">Bugula neritina</name>
    <name type="common">Brown bryozoan</name>
    <name type="synonym">Sertularia neritina</name>
    <dbReference type="NCBI Taxonomy" id="10212"/>
    <lineage>
        <taxon>Eukaryota</taxon>
        <taxon>Metazoa</taxon>
        <taxon>Spiralia</taxon>
        <taxon>Lophotrochozoa</taxon>
        <taxon>Bryozoa</taxon>
        <taxon>Gymnolaemata</taxon>
        <taxon>Cheilostomatida</taxon>
        <taxon>Flustrina</taxon>
        <taxon>Buguloidea</taxon>
        <taxon>Bugulidae</taxon>
        <taxon>Bugula</taxon>
    </lineage>
</organism>
<comment type="caution">
    <text evidence="4">The sequence shown here is derived from an EMBL/GenBank/DDBJ whole genome shotgun (WGS) entry which is preliminary data.</text>
</comment>
<feature type="chain" id="PRO_5029633604" description="EGF-like domain-containing protein" evidence="2">
    <location>
        <begin position="20"/>
        <end position="129"/>
    </location>
</feature>
<feature type="region of interest" description="Disordered" evidence="1">
    <location>
        <begin position="29"/>
        <end position="54"/>
    </location>
</feature>
<keyword evidence="5" id="KW-1185">Reference proteome</keyword>
<evidence type="ECO:0000256" key="1">
    <source>
        <dbReference type="SAM" id="MobiDB-lite"/>
    </source>
</evidence>
<keyword evidence="2" id="KW-0732">Signal</keyword>
<feature type="signal peptide" evidence="2">
    <location>
        <begin position="1"/>
        <end position="19"/>
    </location>
</feature>
<dbReference type="AlphaFoldDB" id="A0A7J7K2Z8"/>
<evidence type="ECO:0000313" key="4">
    <source>
        <dbReference type="EMBL" id="KAF6032341.1"/>
    </source>
</evidence>
<dbReference type="Gene3D" id="2.10.25.10">
    <property type="entry name" value="Laminin"/>
    <property type="match status" value="1"/>
</dbReference>
<dbReference type="Proteomes" id="UP000593567">
    <property type="component" value="Unassembled WGS sequence"/>
</dbReference>
<evidence type="ECO:0000259" key="3">
    <source>
        <dbReference type="PROSITE" id="PS00022"/>
    </source>
</evidence>
<evidence type="ECO:0000256" key="2">
    <source>
        <dbReference type="SAM" id="SignalP"/>
    </source>
</evidence>
<protein>
    <recommendedName>
        <fullName evidence="3">EGF-like domain-containing protein</fullName>
    </recommendedName>
</protein>
<dbReference type="PROSITE" id="PS00022">
    <property type="entry name" value="EGF_1"/>
    <property type="match status" value="1"/>
</dbReference>
<evidence type="ECO:0000313" key="5">
    <source>
        <dbReference type="Proteomes" id="UP000593567"/>
    </source>
</evidence>
<dbReference type="SUPFAM" id="SSF57196">
    <property type="entry name" value="EGF/Laminin"/>
    <property type="match status" value="1"/>
</dbReference>
<gene>
    <name evidence="4" type="ORF">EB796_009362</name>
</gene>
<reference evidence="4" key="1">
    <citation type="submission" date="2020-06" db="EMBL/GenBank/DDBJ databases">
        <title>Draft genome of Bugula neritina, a colonial animal packing powerful symbionts and potential medicines.</title>
        <authorList>
            <person name="Rayko M."/>
        </authorList>
    </citation>
    <scope>NUCLEOTIDE SEQUENCE [LARGE SCALE GENOMIC DNA]</scope>
    <source>
        <strain evidence="4">Kwan_BN1</strain>
    </source>
</reference>
<dbReference type="EMBL" id="VXIV02001514">
    <property type="protein sequence ID" value="KAF6032341.1"/>
    <property type="molecule type" value="Genomic_DNA"/>
</dbReference>
<sequence length="129" mass="14320">MLIYITSNIVLTLSQGCHAASLSSIKNQQNVEKNGTAKDTQSNSSLKEELGQRDCTEKEKQQQGCLAGTCAALVTSHYHTFIICRCPSDRQGPRCEEVAINTDSIAVILMEQTQELCEQERLCKQKLRS</sequence>
<proteinExistence type="predicted"/>